<dbReference type="EMBL" id="JAPRAT010000022">
    <property type="protein sequence ID" value="MCZ0703814.1"/>
    <property type="molecule type" value="Genomic_DNA"/>
</dbReference>
<name>A0A9J6REJ6_9BACI</name>
<comment type="caution">
    <text evidence="1">The sequence shown here is derived from an EMBL/GenBank/DDBJ whole genome shotgun (WGS) entry which is preliminary data.</text>
</comment>
<dbReference type="RefSeq" id="WP_268780578.1">
    <property type="nucleotide sequence ID" value="NZ_JAPRAT010000022.1"/>
</dbReference>
<proteinExistence type="predicted"/>
<evidence type="ECO:0000313" key="1">
    <source>
        <dbReference type="EMBL" id="MCZ0703814.1"/>
    </source>
</evidence>
<reference evidence="1" key="1">
    <citation type="submission" date="2022-11" db="EMBL/GenBank/DDBJ databases">
        <title>WGS of Natronobacillus azotifigens 24KS-1, an anaerobic diazotrophic haloalkaliphile from soda-rich habitats.</title>
        <authorList>
            <person name="Sorokin D.Y."/>
            <person name="Merkel A.Y."/>
        </authorList>
    </citation>
    <scope>NUCLEOTIDE SEQUENCE</scope>
    <source>
        <strain evidence="1">24KS-1</strain>
    </source>
</reference>
<evidence type="ECO:0000313" key="2">
    <source>
        <dbReference type="Proteomes" id="UP001084197"/>
    </source>
</evidence>
<organism evidence="1 2">
    <name type="scientific">Natronobacillus azotifigens</name>
    <dbReference type="NCBI Taxonomy" id="472978"/>
    <lineage>
        <taxon>Bacteria</taxon>
        <taxon>Bacillati</taxon>
        <taxon>Bacillota</taxon>
        <taxon>Bacilli</taxon>
        <taxon>Bacillales</taxon>
        <taxon>Bacillaceae</taxon>
        <taxon>Natronobacillus</taxon>
    </lineage>
</organism>
<dbReference type="Proteomes" id="UP001084197">
    <property type="component" value="Unassembled WGS sequence"/>
</dbReference>
<gene>
    <name evidence="1" type="ORF">OWO01_11335</name>
</gene>
<sequence length="48" mass="5318">MTDSDQLKKILIDAHQKGNSGASLTEILTFLKGELPKITKKNEHLIAK</sequence>
<keyword evidence="2" id="KW-1185">Reference proteome</keyword>
<dbReference type="AlphaFoldDB" id="A0A9J6REJ6"/>
<accession>A0A9J6REJ6</accession>
<protein>
    <submittedName>
        <fullName evidence="1">Uncharacterized protein</fullName>
    </submittedName>
</protein>